<proteinExistence type="inferred from homology"/>
<reference evidence="3 4" key="1">
    <citation type="journal article" date="2016" name="Nat. Commun.">
        <title>Thousands of microbial genomes shed light on interconnected biogeochemical processes in an aquifer system.</title>
        <authorList>
            <person name="Anantharaman K."/>
            <person name="Brown C.T."/>
            <person name="Hug L.A."/>
            <person name="Sharon I."/>
            <person name="Castelle C.J."/>
            <person name="Probst A.J."/>
            <person name="Thomas B.C."/>
            <person name="Singh A."/>
            <person name="Wilkins M.J."/>
            <person name="Karaoz U."/>
            <person name="Brodie E.L."/>
            <person name="Williams K.H."/>
            <person name="Hubbard S.S."/>
            <person name="Banfield J.F."/>
        </authorList>
    </citation>
    <scope>NUCLEOTIDE SEQUENCE [LARGE SCALE GENOMIC DNA]</scope>
</reference>
<dbReference type="EMBL" id="MGDE01000166">
    <property type="protein sequence ID" value="OGL44754.1"/>
    <property type="molecule type" value="Genomic_DNA"/>
</dbReference>
<dbReference type="CDD" id="cd01131">
    <property type="entry name" value="PilT"/>
    <property type="match status" value="1"/>
</dbReference>
<gene>
    <name evidence="3" type="ORF">A2W05_00470</name>
</gene>
<dbReference type="SUPFAM" id="SSF52540">
    <property type="entry name" value="P-loop containing nucleoside triphosphate hydrolases"/>
    <property type="match status" value="1"/>
</dbReference>
<dbReference type="InterPro" id="IPR001482">
    <property type="entry name" value="T2SS/T4SS_dom"/>
</dbReference>
<organism evidence="3 4">
    <name type="scientific">Candidatus Schekmanbacteria bacterium RBG_16_38_10</name>
    <dbReference type="NCBI Taxonomy" id="1817879"/>
    <lineage>
        <taxon>Bacteria</taxon>
        <taxon>Candidatus Schekmaniibacteriota</taxon>
    </lineage>
</organism>
<dbReference type="PROSITE" id="PS00662">
    <property type="entry name" value="T2SP_E"/>
    <property type="match status" value="1"/>
</dbReference>
<dbReference type="Proteomes" id="UP000178797">
    <property type="component" value="Unassembled WGS sequence"/>
</dbReference>
<feature type="domain" description="Bacterial type II secretion system protein E" evidence="2">
    <location>
        <begin position="193"/>
        <end position="207"/>
    </location>
</feature>
<dbReference type="Pfam" id="PF00437">
    <property type="entry name" value="T2SSE"/>
    <property type="match status" value="1"/>
</dbReference>
<dbReference type="Gene3D" id="3.30.450.90">
    <property type="match status" value="1"/>
</dbReference>
<dbReference type="InterPro" id="IPR006321">
    <property type="entry name" value="PilT/PilU"/>
</dbReference>
<protein>
    <submittedName>
        <fullName evidence="3">Type IV pili twitching motility protein PilT</fullName>
    </submittedName>
</protein>
<dbReference type="GO" id="GO:0016887">
    <property type="term" value="F:ATP hydrolysis activity"/>
    <property type="evidence" value="ECO:0007669"/>
    <property type="project" value="InterPro"/>
</dbReference>
<dbReference type="PANTHER" id="PTHR30486">
    <property type="entry name" value="TWITCHING MOTILITY PROTEIN PILT"/>
    <property type="match status" value="1"/>
</dbReference>
<comment type="caution">
    <text evidence="3">The sequence shown here is derived from an EMBL/GenBank/DDBJ whole genome shotgun (WGS) entry which is preliminary data.</text>
</comment>
<evidence type="ECO:0000259" key="2">
    <source>
        <dbReference type="PROSITE" id="PS00662"/>
    </source>
</evidence>
<evidence type="ECO:0000256" key="1">
    <source>
        <dbReference type="ARBA" id="ARBA00006611"/>
    </source>
</evidence>
<dbReference type="PANTHER" id="PTHR30486:SF12">
    <property type="entry name" value="TYPE IV PILUS ATPASE PILU"/>
    <property type="match status" value="1"/>
</dbReference>
<dbReference type="Gene3D" id="3.40.50.300">
    <property type="entry name" value="P-loop containing nucleotide triphosphate hydrolases"/>
    <property type="match status" value="1"/>
</dbReference>
<accession>A0A1F7RUP8</accession>
<dbReference type="GO" id="GO:0005524">
    <property type="term" value="F:ATP binding"/>
    <property type="evidence" value="ECO:0007669"/>
    <property type="project" value="InterPro"/>
</dbReference>
<sequence>MIIQDFMREMVKRNSSDIYITAELPPMYRTEGVTEPWGTEKFTPEQTKELAYSIMNERQKKKFEGKMEMNLALYFPELGRFRVNIFVQRGCVGIVIRLIKLEIETIDHLGLPNSLKDIIMTKRGMVLIVGATGSGKSTSLAAMIDHRNSNLSGHIISIEDPIEFVHQHKKSVITQREIGFDTHSFREALRNTLRQAPDVILIGEIRDTETMESAITFAETGHLCLGTLHANNANQAIERVMNFFPVERHPQIYLLLSLNIKAIISQRLIPTVEGKRTAAFEILTDTPRVKDLILKGEVGVLKEVMAAGTQEGMQTFDQSLFYLYKSGRITYDNAIAYADSANDLRLRIKMDEIGDKKDEKEPAFKIKSNEPLKRR</sequence>
<dbReference type="NCBIfam" id="TIGR01420">
    <property type="entry name" value="pilT_fam"/>
    <property type="match status" value="1"/>
</dbReference>
<evidence type="ECO:0000313" key="4">
    <source>
        <dbReference type="Proteomes" id="UP000178797"/>
    </source>
</evidence>
<evidence type="ECO:0000313" key="3">
    <source>
        <dbReference type="EMBL" id="OGL44754.1"/>
    </source>
</evidence>
<name>A0A1F7RUP8_9BACT</name>
<dbReference type="InterPro" id="IPR050921">
    <property type="entry name" value="T4SS_GSP_E_ATPase"/>
</dbReference>
<dbReference type="AlphaFoldDB" id="A0A1F7RUP8"/>
<dbReference type="InterPro" id="IPR027417">
    <property type="entry name" value="P-loop_NTPase"/>
</dbReference>
<comment type="similarity">
    <text evidence="1">Belongs to the GSP E family.</text>
</comment>